<dbReference type="SMART" id="SM00354">
    <property type="entry name" value="HTH_LACI"/>
    <property type="match status" value="1"/>
</dbReference>
<dbReference type="SUPFAM" id="SSF53822">
    <property type="entry name" value="Periplasmic binding protein-like I"/>
    <property type="match status" value="1"/>
</dbReference>
<accession>A0A1B1NF13</accession>
<dbReference type="Gene3D" id="3.40.50.2300">
    <property type="match status" value="2"/>
</dbReference>
<dbReference type="RefSeq" id="WP_418314002.1">
    <property type="nucleotide sequence ID" value="NZ_CP014989.1"/>
</dbReference>
<dbReference type="SUPFAM" id="SSF47413">
    <property type="entry name" value="lambda repressor-like DNA-binding domains"/>
    <property type="match status" value="1"/>
</dbReference>
<evidence type="ECO:0000259" key="4">
    <source>
        <dbReference type="PROSITE" id="PS50932"/>
    </source>
</evidence>
<evidence type="ECO:0000256" key="1">
    <source>
        <dbReference type="ARBA" id="ARBA00023015"/>
    </source>
</evidence>
<dbReference type="PANTHER" id="PTHR30146">
    <property type="entry name" value="LACI-RELATED TRANSCRIPTIONAL REPRESSOR"/>
    <property type="match status" value="1"/>
</dbReference>
<dbReference type="PATRIC" id="fig|1758689.4.peg.2754"/>
<dbReference type="PROSITE" id="PS50932">
    <property type="entry name" value="HTH_LACI_2"/>
    <property type="match status" value="1"/>
</dbReference>
<keyword evidence="3" id="KW-0804">Transcription</keyword>
<dbReference type="GO" id="GO:0000976">
    <property type="term" value="F:transcription cis-regulatory region binding"/>
    <property type="evidence" value="ECO:0007669"/>
    <property type="project" value="TreeGrafter"/>
</dbReference>
<dbReference type="InterPro" id="IPR000843">
    <property type="entry name" value="HTH_LacI"/>
</dbReference>
<dbReference type="PANTHER" id="PTHR30146:SF153">
    <property type="entry name" value="LACTOSE OPERON REPRESSOR"/>
    <property type="match status" value="1"/>
</dbReference>
<evidence type="ECO:0000313" key="5">
    <source>
        <dbReference type="EMBL" id="ANS80034.1"/>
    </source>
</evidence>
<dbReference type="EMBL" id="CP014989">
    <property type="protein sequence ID" value="ANS80034.1"/>
    <property type="molecule type" value="Genomic_DNA"/>
</dbReference>
<dbReference type="Pfam" id="PF13377">
    <property type="entry name" value="Peripla_BP_3"/>
    <property type="match status" value="1"/>
</dbReference>
<protein>
    <submittedName>
        <fullName evidence="5">Maltose operon transcriptional repressor MalR, LacI family</fullName>
    </submittedName>
</protein>
<dbReference type="Pfam" id="PF00356">
    <property type="entry name" value="LacI"/>
    <property type="match status" value="1"/>
</dbReference>
<dbReference type="STRING" id="1758689.SGUI_2638"/>
<keyword evidence="1" id="KW-0805">Transcription regulation</keyword>
<evidence type="ECO:0000313" key="6">
    <source>
        <dbReference type="Proteomes" id="UP000092482"/>
    </source>
</evidence>
<dbReference type="InterPro" id="IPR028082">
    <property type="entry name" value="Peripla_BP_I"/>
</dbReference>
<dbReference type="PROSITE" id="PS00356">
    <property type="entry name" value="HTH_LACI_1"/>
    <property type="match status" value="1"/>
</dbReference>
<dbReference type="InterPro" id="IPR010982">
    <property type="entry name" value="Lambda_DNA-bd_dom_sf"/>
</dbReference>
<name>A0A1B1NF13_9MICO</name>
<dbReference type="Gene3D" id="1.10.260.40">
    <property type="entry name" value="lambda repressor-like DNA-binding domains"/>
    <property type="match status" value="1"/>
</dbReference>
<proteinExistence type="predicted"/>
<dbReference type="Proteomes" id="UP000092482">
    <property type="component" value="Chromosome"/>
</dbReference>
<keyword evidence="2" id="KW-0238">DNA-binding</keyword>
<evidence type="ECO:0000256" key="2">
    <source>
        <dbReference type="ARBA" id="ARBA00023125"/>
    </source>
</evidence>
<dbReference type="GO" id="GO:0003700">
    <property type="term" value="F:DNA-binding transcription factor activity"/>
    <property type="evidence" value="ECO:0007669"/>
    <property type="project" value="TreeGrafter"/>
</dbReference>
<keyword evidence="6" id="KW-1185">Reference proteome</keyword>
<dbReference type="InterPro" id="IPR046335">
    <property type="entry name" value="LacI/GalR-like_sensor"/>
</dbReference>
<sequence>MSSTSVPVRPGAGEGSGASRGRLADLAAYAGVSEATVSRVLNDKPGVAVATRQAVLTAVDVLGYERPSKLSRNSAGLVGLITPELTNPVFPMFAQSIETQMAAAGFTPVLCTQTPGGVHEDEYVQMLLDRGVSAMVFVSGYHADSRAGVERYAALRERGLPIALVNGYREGIDATFISHDDHASMRVAVRHLRDLGHTRIGFATGPARYVPVQRRIEGFREAMADLVTGGQGGEPVDLDELICTTLFSVEGGAAAGRQLIEAGATGIICGSDVMALGVFRAATQLGKRVPDDLSVVGGDDVPFMTFVDPPLTTVRMDVMGMAEAAVTAVLEEIAGEPVDRREYLFDPELILRESTGPAPR</sequence>
<feature type="domain" description="HTH lacI-type" evidence="4">
    <location>
        <begin position="22"/>
        <end position="76"/>
    </location>
</feature>
<organism evidence="5 6">
    <name type="scientific">Serinicoccus hydrothermalis</name>
    <dbReference type="NCBI Taxonomy" id="1758689"/>
    <lineage>
        <taxon>Bacteria</taxon>
        <taxon>Bacillati</taxon>
        <taxon>Actinomycetota</taxon>
        <taxon>Actinomycetes</taxon>
        <taxon>Micrococcales</taxon>
        <taxon>Ornithinimicrobiaceae</taxon>
        <taxon>Serinicoccus</taxon>
    </lineage>
</organism>
<reference evidence="5 6" key="1">
    <citation type="submission" date="2016-03" db="EMBL/GenBank/DDBJ databases">
        <title>Shallow-sea hydrothermal system.</title>
        <authorList>
            <person name="Tang K."/>
        </authorList>
    </citation>
    <scope>NUCLEOTIDE SEQUENCE [LARGE SCALE GENOMIC DNA]</scope>
    <source>
        <strain evidence="5 6">JLT9</strain>
    </source>
</reference>
<gene>
    <name evidence="5" type="ORF">SGUI_2638</name>
</gene>
<evidence type="ECO:0000256" key="3">
    <source>
        <dbReference type="ARBA" id="ARBA00023163"/>
    </source>
</evidence>
<dbReference type="CDD" id="cd01392">
    <property type="entry name" value="HTH_LacI"/>
    <property type="match status" value="1"/>
</dbReference>
<dbReference type="AlphaFoldDB" id="A0A1B1NF13"/>
<dbReference type="KEGG" id="serj:SGUI_2638"/>